<feature type="domain" description="Mechanosensitive ion channel MscS C-terminal" evidence="10">
    <location>
        <begin position="724"/>
        <end position="806"/>
    </location>
</feature>
<feature type="transmembrane region" description="Helical" evidence="7">
    <location>
        <begin position="466"/>
        <end position="490"/>
    </location>
</feature>
<dbReference type="Gene3D" id="3.30.70.100">
    <property type="match status" value="1"/>
</dbReference>
<feature type="transmembrane region" description="Helical" evidence="7">
    <location>
        <begin position="307"/>
        <end position="329"/>
    </location>
</feature>
<dbReference type="Proteomes" id="UP000245216">
    <property type="component" value="Unassembled WGS sequence"/>
</dbReference>
<evidence type="ECO:0000256" key="3">
    <source>
        <dbReference type="ARBA" id="ARBA00022475"/>
    </source>
</evidence>
<dbReference type="SUPFAM" id="SSF82861">
    <property type="entry name" value="Mechanosensitive channel protein MscS (YggB), transmembrane region"/>
    <property type="match status" value="1"/>
</dbReference>
<dbReference type="EMBL" id="QEXO01000004">
    <property type="protein sequence ID" value="PWE13161.1"/>
    <property type="molecule type" value="Genomic_DNA"/>
</dbReference>
<feature type="transmembrane region" description="Helical" evidence="7">
    <location>
        <begin position="32"/>
        <end position="52"/>
    </location>
</feature>
<dbReference type="InterPro" id="IPR052702">
    <property type="entry name" value="MscS-like_channel"/>
</dbReference>
<evidence type="ECO:0000313" key="11">
    <source>
        <dbReference type="EMBL" id="PWE13161.1"/>
    </source>
</evidence>
<dbReference type="Pfam" id="PF21082">
    <property type="entry name" value="MS_channel_3rd"/>
    <property type="match status" value="1"/>
</dbReference>
<dbReference type="InterPro" id="IPR011014">
    <property type="entry name" value="MscS_channel_TM-2"/>
</dbReference>
<feature type="transmembrane region" description="Helical" evidence="7">
    <location>
        <begin position="382"/>
        <end position="402"/>
    </location>
</feature>
<dbReference type="GO" id="GO:0005886">
    <property type="term" value="C:plasma membrane"/>
    <property type="evidence" value="ECO:0007669"/>
    <property type="project" value="UniProtKB-SubCell"/>
</dbReference>
<dbReference type="InterPro" id="IPR049278">
    <property type="entry name" value="MS_channel_C"/>
</dbReference>
<feature type="transmembrane region" description="Helical" evidence="7">
    <location>
        <begin position="349"/>
        <end position="370"/>
    </location>
</feature>
<feature type="transmembrane region" description="Helical" evidence="7">
    <location>
        <begin position="436"/>
        <end position="460"/>
    </location>
</feature>
<sequence>MFSAALPVSGVGPYCLAGVFLMHAFRRSRLCAFLSLWLLAVVLAVATVPATAETGAWTPAQASESLNELRDTLQTVQERLQKNDGLSDSDLVALRNQLLLAQEQAQETSVRLEPELLSVTARLSQLGPVDDPAGESEDIARQRAQLQQSVTELDGMIKLARLIGVETTQGLDQVSKQRRVIFQAELGRQSQSVLTPRFWRNVSRDLPGDLARVERMRKDLAQRVTDLPAYVLWSAGALALALLGLSVWAVRGLERFTISHTKPSRLRRSFYATALIVLYSLTPGLLASVAAGLFYWNGNLAPDLASFVSKSVFALYLGGFVTGMGRVLLSAQRPSWRLPPIPSTVALKLAWLPLALGIMVALTWMSQQLLGLVNATLSTTLLVNSFNTLTLSIFIAIAAWNLSQGREKTPAPEGGEDPQKTVPVQQGATWLRAIPITLGVVIVLGMIAFLLGYIALSSLIVQEMLWLSLVICTCYVLVALIADIGQSLLLQFKEKRAANEWTSTQLRGSSQIVIVLSGALRLCLIITAITLVLLPFGEDPTQWLQRRLGFLVKGFSLGQVQLKPSSVLVAVLILVLGILFVKALQRWVANQLLPATRIDPGMRVSTANLFSYVGYFIVVATAISSLGIGLERMAWVISALSVGIGFGLQAVVQNFVSGLILLAERPIKIGDWVSLNGVEGNVRKINARATEIEMFDRSTLIVPNSEFITKTVRNVTLSNPLGVVKVKINMPIDTDAKRVRSIMLDVMQNYSDVLADPAPDVTLDGFDANGLQFTATCYVTSPRIGSRVRSVLMFDILDELRKEGLALHHTQTMTVLPTTPVTSQTESNNPLLNE</sequence>
<feature type="domain" description="Mechanosensitive ion channel MscS" evidence="8">
    <location>
        <begin position="651"/>
        <end position="716"/>
    </location>
</feature>
<dbReference type="PANTHER" id="PTHR30347:SF9">
    <property type="entry name" value="MINICONDUCTANCE MECHANOSENSITIVE CHANNEL MSCM"/>
    <property type="match status" value="1"/>
</dbReference>
<comment type="caution">
    <text evidence="11">The sequence shown here is derived from an EMBL/GenBank/DDBJ whole genome shotgun (WGS) entry which is preliminary data.</text>
</comment>
<feature type="transmembrane region" description="Helical" evidence="7">
    <location>
        <begin position="567"/>
        <end position="588"/>
    </location>
</feature>
<evidence type="ECO:0000256" key="4">
    <source>
        <dbReference type="ARBA" id="ARBA00022692"/>
    </source>
</evidence>
<dbReference type="PANTHER" id="PTHR30347">
    <property type="entry name" value="POTASSIUM CHANNEL RELATED"/>
    <property type="match status" value="1"/>
</dbReference>
<keyword evidence="5 7" id="KW-1133">Transmembrane helix</keyword>
<evidence type="ECO:0000256" key="6">
    <source>
        <dbReference type="ARBA" id="ARBA00023136"/>
    </source>
</evidence>
<keyword evidence="4 7" id="KW-0812">Transmembrane</keyword>
<evidence type="ECO:0000256" key="5">
    <source>
        <dbReference type="ARBA" id="ARBA00022989"/>
    </source>
</evidence>
<feature type="domain" description="DUF3772" evidence="9">
    <location>
        <begin position="157"/>
        <end position="215"/>
    </location>
</feature>
<feature type="transmembrane region" description="Helical" evidence="7">
    <location>
        <begin position="270"/>
        <end position="295"/>
    </location>
</feature>
<reference evidence="11 12" key="2">
    <citation type="submission" date="2018-05" db="EMBL/GenBank/DDBJ databases">
        <authorList>
            <person name="Lanie J.A."/>
            <person name="Ng W.-L."/>
            <person name="Kazmierczak K.M."/>
            <person name="Andrzejewski T.M."/>
            <person name="Davidsen T.M."/>
            <person name="Wayne K.J."/>
            <person name="Tettelin H."/>
            <person name="Glass J.I."/>
            <person name="Rusch D."/>
            <person name="Podicherti R."/>
            <person name="Tsui H.-C.T."/>
            <person name="Winkler M.E."/>
        </authorList>
    </citation>
    <scope>NUCLEOTIDE SEQUENCE [LARGE SCALE GENOMIC DNA]</scope>
    <source>
        <strain evidence="11 12">YBY</strain>
    </source>
</reference>
<evidence type="ECO:0000259" key="8">
    <source>
        <dbReference type="Pfam" id="PF00924"/>
    </source>
</evidence>
<gene>
    <name evidence="11" type="ORF">DF183_15125</name>
</gene>
<dbReference type="Pfam" id="PF00924">
    <property type="entry name" value="MS_channel_2nd"/>
    <property type="match status" value="1"/>
</dbReference>
<protein>
    <submittedName>
        <fullName evidence="11">DUF3772 domain-containing protein</fullName>
    </submittedName>
</protein>
<evidence type="ECO:0000256" key="1">
    <source>
        <dbReference type="ARBA" id="ARBA00004651"/>
    </source>
</evidence>
<feature type="transmembrane region" description="Helical" evidence="7">
    <location>
        <begin position="609"/>
        <end position="628"/>
    </location>
</feature>
<dbReference type="Pfam" id="PF12607">
    <property type="entry name" value="DUF3772"/>
    <property type="match status" value="1"/>
</dbReference>
<dbReference type="STRING" id="511.UZ73_16170"/>
<evidence type="ECO:0000259" key="10">
    <source>
        <dbReference type="Pfam" id="PF21082"/>
    </source>
</evidence>
<dbReference type="SUPFAM" id="SSF82689">
    <property type="entry name" value="Mechanosensitive channel protein MscS (YggB), C-terminal domain"/>
    <property type="match status" value="1"/>
</dbReference>
<evidence type="ECO:0000313" key="12">
    <source>
        <dbReference type="Proteomes" id="UP000245216"/>
    </source>
</evidence>
<name>A0A2U2BGN9_ALCFA</name>
<feature type="transmembrane region" description="Helical" evidence="7">
    <location>
        <begin position="230"/>
        <end position="250"/>
    </location>
</feature>
<dbReference type="Gene3D" id="1.10.287.1260">
    <property type="match status" value="1"/>
</dbReference>
<dbReference type="InterPro" id="IPR010920">
    <property type="entry name" value="LSM_dom_sf"/>
</dbReference>
<feature type="transmembrane region" description="Helical" evidence="7">
    <location>
        <begin position="634"/>
        <end position="662"/>
    </location>
</feature>
<dbReference type="InterPro" id="IPR011066">
    <property type="entry name" value="MscS_channel_C_sf"/>
</dbReference>
<dbReference type="AlphaFoldDB" id="A0A2U2BGN9"/>
<organism evidence="11 12">
    <name type="scientific">Alcaligenes faecalis</name>
    <dbReference type="NCBI Taxonomy" id="511"/>
    <lineage>
        <taxon>Bacteria</taxon>
        <taxon>Pseudomonadati</taxon>
        <taxon>Pseudomonadota</taxon>
        <taxon>Betaproteobacteria</taxon>
        <taxon>Burkholderiales</taxon>
        <taxon>Alcaligenaceae</taxon>
        <taxon>Alcaligenes</taxon>
    </lineage>
</organism>
<dbReference type="SUPFAM" id="SSF50182">
    <property type="entry name" value="Sm-like ribonucleoproteins"/>
    <property type="match status" value="1"/>
</dbReference>
<dbReference type="InterPro" id="IPR006685">
    <property type="entry name" value="MscS_channel_2nd"/>
</dbReference>
<evidence type="ECO:0000259" key="9">
    <source>
        <dbReference type="Pfam" id="PF12607"/>
    </source>
</evidence>
<feature type="transmembrane region" description="Helical" evidence="7">
    <location>
        <begin position="6"/>
        <end position="25"/>
    </location>
</feature>
<dbReference type="InterPro" id="IPR023408">
    <property type="entry name" value="MscS_beta-dom_sf"/>
</dbReference>
<keyword evidence="6 7" id="KW-0472">Membrane</keyword>
<comment type="subcellular location">
    <subcellularLocation>
        <location evidence="1">Cell membrane</location>
        <topology evidence="1">Multi-pass membrane protein</topology>
    </subcellularLocation>
</comment>
<reference evidence="11 12" key="1">
    <citation type="submission" date="2018-05" db="EMBL/GenBank/DDBJ databases">
        <title>Genome Sequence of an Efficient Indole-Degrading Bacterium, Alcaligenes sp.YBY.</title>
        <authorList>
            <person name="Yang B."/>
        </authorList>
    </citation>
    <scope>NUCLEOTIDE SEQUENCE [LARGE SCALE GENOMIC DNA]</scope>
    <source>
        <strain evidence="11 12">YBY</strain>
    </source>
</reference>
<evidence type="ECO:0000256" key="7">
    <source>
        <dbReference type="SAM" id="Phobius"/>
    </source>
</evidence>
<dbReference type="Gene3D" id="2.30.30.60">
    <property type="match status" value="1"/>
</dbReference>
<feature type="transmembrane region" description="Helical" evidence="7">
    <location>
        <begin position="511"/>
        <end position="534"/>
    </location>
</feature>
<accession>A0A2U2BGN9</accession>
<dbReference type="InterPro" id="IPR022249">
    <property type="entry name" value="DUF3772"/>
</dbReference>
<comment type="similarity">
    <text evidence="2">Belongs to the MscS (TC 1.A.23) family.</text>
</comment>
<evidence type="ECO:0000256" key="2">
    <source>
        <dbReference type="ARBA" id="ARBA00008017"/>
    </source>
</evidence>
<dbReference type="GO" id="GO:0008381">
    <property type="term" value="F:mechanosensitive monoatomic ion channel activity"/>
    <property type="evidence" value="ECO:0007669"/>
    <property type="project" value="UniProtKB-ARBA"/>
</dbReference>
<proteinExistence type="inferred from homology"/>
<keyword evidence="3" id="KW-1003">Cell membrane</keyword>